<evidence type="ECO:0000313" key="1">
    <source>
        <dbReference type="EMBL" id="KAK5847935.1"/>
    </source>
</evidence>
<dbReference type="Proteomes" id="UP001346869">
    <property type="component" value="Unassembled WGS sequence"/>
</dbReference>
<protein>
    <submittedName>
        <fullName evidence="1">Uncharacterized protein</fullName>
    </submittedName>
</protein>
<dbReference type="AlphaFoldDB" id="A0AAN7WS29"/>
<reference evidence="1 2" key="1">
    <citation type="journal article" date="2023" name="Genes (Basel)">
        <title>Chromosome-Level Genome Assembly and Circadian Gene Repertoire of the Patagonia Blennie Eleginops maclovinus-The Closest Ancestral Proxy of Antarctic Cryonotothenioids.</title>
        <authorList>
            <person name="Cheng C.C."/>
            <person name="Rivera-Colon A.G."/>
            <person name="Minhas B.F."/>
            <person name="Wilson L."/>
            <person name="Rayamajhi N."/>
            <person name="Vargas-Chacoff L."/>
            <person name="Catchen J.M."/>
        </authorList>
    </citation>
    <scope>NUCLEOTIDE SEQUENCE [LARGE SCALE GENOMIC DNA]</scope>
    <source>
        <strain evidence="1">JMC-PN-2008</strain>
    </source>
</reference>
<evidence type="ECO:0000313" key="2">
    <source>
        <dbReference type="Proteomes" id="UP001346869"/>
    </source>
</evidence>
<sequence length="67" mass="7509">MQRDGVQLFRSQRSNVLGCPSGLNQSDRSPRQRLRGSLSCNNTARLVPLGQGSPMTQHLKRTIEIYP</sequence>
<dbReference type="EMBL" id="JAUZQC010000026">
    <property type="protein sequence ID" value="KAK5847935.1"/>
    <property type="molecule type" value="Genomic_DNA"/>
</dbReference>
<reference evidence="1 2" key="2">
    <citation type="journal article" date="2023" name="Mol. Biol. Evol.">
        <title>Genomics of Secondarily Temperate Adaptation in the Only Non-Antarctic Icefish.</title>
        <authorList>
            <person name="Rivera-Colon A.G."/>
            <person name="Rayamajhi N."/>
            <person name="Minhas B.F."/>
            <person name="Madrigal G."/>
            <person name="Bilyk K.T."/>
            <person name="Yoon V."/>
            <person name="Hune M."/>
            <person name="Gregory S."/>
            <person name="Cheng C.H.C."/>
            <person name="Catchen J.M."/>
        </authorList>
    </citation>
    <scope>NUCLEOTIDE SEQUENCE [LARGE SCALE GENOMIC DNA]</scope>
    <source>
        <strain evidence="1">JMC-PN-2008</strain>
    </source>
</reference>
<accession>A0AAN7WS29</accession>
<keyword evidence="2" id="KW-1185">Reference proteome</keyword>
<proteinExistence type="predicted"/>
<name>A0AAN7WS29_ELEMC</name>
<gene>
    <name evidence="1" type="ORF">PBY51_017024</name>
</gene>
<organism evidence="1 2">
    <name type="scientific">Eleginops maclovinus</name>
    <name type="common">Patagonian blennie</name>
    <name type="synonym">Eleginus maclovinus</name>
    <dbReference type="NCBI Taxonomy" id="56733"/>
    <lineage>
        <taxon>Eukaryota</taxon>
        <taxon>Metazoa</taxon>
        <taxon>Chordata</taxon>
        <taxon>Craniata</taxon>
        <taxon>Vertebrata</taxon>
        <taxon>Euteleostomi</taxon>
        <taxon>Actinopterygii</taxon>
        <taxon>Neopterygii</taxon>
        <taxon>Teleostei</taxon>
        <taxon>Neoteleostei</taxon>
        <taxon>Acanthomorphata</taxon>
        <taxon>Eupercaria</taxon>
        <taxon>Perciformes</taxon>
        <taxon>Notothenioidei</taxon>
        <taxon>Eleginopidae</taxon>
        <taxon>Eleginops</taxon>
    </lineage>
</organism>
<comment type="caution">
    <text evidence="1">The sequence shown here is derived from an EMBL/GenBank/DDBJ whole genome shotgun (WGS) entry which is preliminary data.</text>
</comment>